<keyword evidence="15" id="KW-0325">Glycoprotein</keyword>
<comment type="catalytic activity">
    <reaction evidence="17 18">
        <text>L-seryl-[protein] + ATP = O-phospho-L-seryl-[protein] + ADP + H(+)</text>
        <dbReference type="Rhea" id="RHEA:17989"/>
        <dbReference type="Rhea" id="RHEA-COMP:9863"/>
        <dbReference type="Rhea" id="RHEA-COMP:11604"/>
        <dbReference type="ChEBI" id="CHEBI:15378"/>
        <dbReference type="ChEBI" id="CHEBI:29999"/>
        <dbReference type="ChEBI" id="CHEBI:30616"/>
        <dbReference type="ChEBI" id="CHEBI:83421"/>
        <dbReference type="ChEBI" id="CHEBI:456216"/>
        <dbReference type="EC" id="2.7.11.1"/>
    </reaction>
</comment>
<evidence type="ECO:0000256" key="19">
    <source>
        <dbReference type="PROSITE-ProRule" id="PRU10141"/>
    </source>
</evidence>
<evidence type="ECO:0000256" key="18">
    <source>
        <dbReference type="PIRNR" id="PIRNR000641"/>
    </source>
</evidence>
<dbReference type="PANTHER" id="PTHR47976:SF108">
    <property type="entry name" value="G-TYPE LECTIN S-RECEPTOR-LIKE SERINE_THREONINE-PROTEIN KINASE LECRK1"/>
    <property type="match status" value="1"/>
</dbReference>
<keyword evidence="11 20" id="KW-1133">Transmembrane helix</keyword>
<dbReference type="FunFam" id="2.90.10.30:FF:000001">
    <property type="entry name" value="Serine/threonine-protein kinase"/>
    <property type="match status" value="1"/>
</dbReference>
<dbReference type="EMBL" id="KZ453531">
    <property type="protein sequence ID" value="PKA47322.1"/>
    <property type="molecule type" value="Genomic_DNA"/>
</dbReference>
<evidence type="ECO:0000256" key="7">
    <source>
        <dbReference type="ARBA" id="ARBA00022734"/>
    </source>
</evidence>
<dbReference type="AlphaFoldDB" id="A0A2H9ZVK8"/>
<keyword evidence="8 18" id="KW-0547">Nucleotide-binding</keyword>
<evidence type="ECO:0000256" key="13">
    <source>
        <dbReference type="ARBA" id="ARBA00023157"/>
    </source>
</evidence>
<evidence type="ECO:0000256" key="9">
    <source>
        <dbReference type="ARBA" id="ARBA00022777"/>
    </source>
</evidence>
<keyword evidence="2 18" id="KW-0723">Serine/threonine-protein kinase</keyword>
<dbReference type="PIRSF" id="PIRSF000641">
    <property type="entry name" value="SRK"/>
    <property type="match status" value="1"/>
</dbReference>
<evidence type="ECO:0000256" key="6">
    <source>
        <dbReference type="ARBA" id="ARBA00022729"/>
    </source>
</evidence>
<evidence type="ECO:0000256" key="2">
    <source>
        <dbReference type="ARBA" id="ARBA00022527"/>
    </source>
</evidence>
<feature type="transmembrane region" description="Helical" evidence="20">
    <location>
        <begin position="440"/>
        <end position="466"/>
    </location>
</feature>
<dbReference type="PROSITE" id="PS50927">
    <property type="entry name" value="BULB_LECTIN"/>
    <property type="match status" value="1"/>
</dbReference>
<keyword evidence="14 24" id="KW-0675">Receptor</keyword>
<dbReference type="GO" id="GO:0030246">
    <property type="term" value="F:carbohydrate binding"/>
    <property type="evidence" value="ECO:0007669"/>
    <property type="project" value="UniProtKB-KW"/>
</dbReference>
<evidence type="ECO:0000256" key="3">
    <source>
        <dbReference type="ARBA" id="ARBA00022536"/>
    </source>
</evidence>
<evidence type="ECO:0000259" key="22">
    <source>
        <dbReference type="PROSITE" id="PS50011"/>
    </source>
</evidence>
<dbReference type="SUPFAM" id="SSF51110">
    <property type="entry name" value="alpha-D-mannose-specific plant lectins"/>
    <property type="match status" value="1"/>
</dbReference>
<keyword evidence="25" id="KW-1185">Reference proteome</keyword>
<dbReference type="Proteomes" id="UP000236161">
    <property type="component" value="Unassembled WGS sequence"/>
</dbReference>
<evidence type="ECO:0000256" key="10">
    <source>
        <dbReference type="ARBA" id="ARBA00022840"/>
    </source>
</evidence>
<accession>A0A2H9ZVK8</accession>
<dbReference type="InterPro" id="IPR024171">
    <property type="entry name" value="SRK-like_kinase"/>
</dbReference>
<dbReference type="STRING" id="1088818.A0A2H9ZVK8"/>
<organism evidence="24 25">
    <name type="scientific">Apostasia shenzhenica</name>
    <dbReference type="NCBI Taxonomy" id="1088818"/>
    <lineage>
        <taxon>Eukaryota</taxon>
        <taxon>Viridiplantae</taxon>
        <taxon>Streptophyta</taxon>
        <taxon>Embryophyta</taxon>
        <taxon>Tracheophyta</taxon>
        <taxon>Spermatophyta</taxon>
        <taxon>Magnoliopsida</taxon>
        <taxon>Liliopsida</taxon>
        <taxon>Asparagales</taxon>
        <taxon>Orchidaceae</taxon>
        <taxon>Apostasioideae</taxon>
        <taxon>Apostasia</taxon>
    </lineage>
</organism>
<dbReference type="Gene3D" id="1.10.510.10">
    <property type="entry name" value="Transferase(Phosphotransferase) domain 1"/>
    <property type="match status" value="1"/>
</dbReference>
<comment type="catalytic activity">
    <reaction evidence="16 18">
        <text>L-threonyl-[protein] + ATP = O-phospho-L-threonyl-[protein] + ADP + H(+)</text>
        <dbReference type="Rhea" id="RHEA:46608"/>
        <dbReference type="Rhea" id="RHEA-COMP:11060"/>
        <dbReference type="Rhea" id="RHEA-COMP:11605"/>
        <dbReference type="ChEBI" id="CHEBI:15378"/>
        <dbReference type="ChEBI" id="CHEBI:30013"/>
        <dbReference type="ChEBI" id="CHEBI:30616"/>
        <dbReference type="ChEBI" id="CHEBI:61977"/>
        <dbReference type="ChEBI" id="CHEBI:456216"/>
        <dbReference type="EC" id="2.7.11.1"/>
    </reaction>
</comment>
<dbReference type="PROSITE" id="PS00108">
    <property type="entry name" value="PROTEIN_KINASE_ST"/>
    <property type="match status" value="1"/>
</dbReference>
<dbReference type="CDD" id="cd01098">
    <property type="entry name" value="PAN_AP_plant"/>
    <property type="match status" value="1"/>
</dbReference>
<dbReference type="InterPro" id="IPR000719">
    <property type="entry name" value="Prot_kinase_dom"/>
</dbReference>
<evidence type="ECO:0000313" key="25">
    <source>
        <dbReference type="Proteomes" id="UP000236161"/>
    </source>
</evidence>
<dbReference type="PANTHER" id="PTHR47976">
    <property type="entry name" value="G-TYPE LECTIN S-RECEPTOR-LIKE SERINE/THREONINE-PROTEIN KINASE SD2-5"/>
    <property type="match status" value="1"/>
</dbReference>
<keyword evidence="12 20" id="KW-0472">Membrane</keyword>
<keyword evidence="7 24" id="KW-0430">Lectin</keyword>
<dbReference type="Gene3D" id="3.30.200.20">
    <property type="entry name" value="Phosphorylase Kinase, domain 1"/>
    <property type="match status" value="1"/>
</dbReference>
<evidence type="ECO:0000256" key="1">
    <source>
        <dbReference type="ARBA" id="ARBA00004479"/>
    </source>
</evidence>
<dbReference type="OrthoDB" id="1930390at2759"/>
<dbReference type="CDD" id="cd00028">
    <property type="entry name" value="B_lectin"/>
    <property type="match status" value="1"/>
</dbReference>
<dbReference type="GO" id="GO:0005524">
    <property type="term" value="F:ATP binding"/>
    <property type="evidence" value="ECO:0007669"/>
    <property type="project" value="UniProtKB-UniRule"/>
</dbReference>
<proteinExistence type="inferred from homology"/>
<evidence type="ECO:0000256" key="12">
    <source>
        <dbReference type="ARBA" id="ARBA00023136"/>
    </source>
</evidence>
<sequence length="783" mass="85839">MASPLFLLLLLLGPFISPGASQSSGNITLNSFITTADNSSWRSPFGDFAVGFLPLPSNSSFFLLAVWYPKLAGDATVVWTANRDNPVAANSTAVLTVNGNLCIRDPGGAEVWNAGITGASYAAVLDTGNFIVAVADGISLWESFGYSTDTILPTQTLGSGSKLVAKLADDDFGDGRFKMVVDDAGDLQFYLIAAPTGYQYTSYWSSNSNTSNLKLVFNLSGTIDLISPAGSVIATLTSATTKSTADYYHRGTLDPDGVFRHYVRPKTSTTVDGGWVTADFKPTDICQQLVSDVGSGACGFNSYCGDDQSGRVSCQCPDGYSFLDPNRTYRGCKPDFAAPVCSAGNMDDSGFRMVSMRNLDYPLCDYEHFNPMGEDDCQKECLNDCLCAMSVSDGGNNCWKKKLPLSNGRKGSFVSRIAFLKVGNGNNTLLEHHQSKNRKWLVPGSVILGCSVLLNFVCISAVMAVLHSRRRKQTQNRIVNCIPHLNLKSFTYKELEEATKGFGEVLGKGAFGTVYKGYLDPHRASAPAIAVKKLREHEPASEKEFINEVRSIVQTHHKNLVRLLGYCNEGAERILVYQYMSKGSLADYLFNSVRPAWNQRVEILFGIARGLRYLHDECGTQIIHCDIKPQNVLLDDEFVARISDFGLAKLLMAGQTRTMTEIRGTKGYVAPEWFKNTGISAKVDVYSFGVLVLEIVSCRRNVEKEMEDEKAVLTFWASDCYATGRIDLLVAGDVAAMMDIRRVERFVKLAMWCVQEEPGQRPTMAQVTLMLEGQVEIPAPPRP</sequence>
<evidence type="ECO:0000313" key="24">
    <source>
        <dbReference type="EMBL" id="PKA47322.1"/>
    </source>
</evidence>
<keyword evidence="9 18" id="KW-0418">Kinase</keyword>
<evidence type="ECO:0000256" key="15">
    <source>
        <dbReference type="ARBA" id="ARBA00023180"/>
    </source>
</evidence>
<dbReference type="FunFam" id="1.10.510.10:FF:000237">
    <property type="entry name" value="G-type lectin S-receptor-like serine/threonine-protein kinase"/>
    <property type="match status" value="1"/>
</dbReference>
<dbReference type="Pfam" id="PF00069">
    <property type="entry name" value="Pkinase"/>
    <property type="match status" value="1"/>
</dbReference>
<feature type="domain" description="Bulb-type lectin" evidence="23">
    <location>
        <begin position="26"/>
        <end position="145"/>
    </location>
</feature>
<dbReference type="InterPro" id="IPR001480">
    <property type="entry name" value="Bulb-type_lectin_dom"/>
</dbReference>
<dbReference type="InterPro" id="IPR036426">
    <property type="entry name" value="Bulb-type_lectin_dom_sf"/>
</dbReference>
<protein>
    <recommendedName>
        <fullName evidence="18">Receptor-like serine/threonine-protein kinase</fullName>
        <ecNumber evidence="18">2.7.11.1</ecNumber>
    </recommendedName>
</protein>
<dbReference type="InterPro" id="IPR008271">
    <property type="entry name" value="Ser/Thr_kinase_AS"/>
</dbReference>
<dbReference type="SMART" id="SM00220">
    <property type="entry name" value="S_TKc"/>
    <property type="match status" value="1"/>
</dbReference>
<dbReference type="InterPro" id="IPR011009">
    <property type="entry name" value="Kinase-like_dom_sf"/>
</dbReference>
<feature type="chain" id="PRO_5014144278" description="Receptor-like serine/threonine-protein kinase" evidence="21">
    <location>
        <begin position="22"/>
        <end position="783"/>
    </location>
</feature>
<reference evidence="24 25" key="1">
    <citation type="journal article" date="2017" name="Nature">
        <title>The Apostasia genome and the evolution of orchids.</title>
        <authorList>
            <person name="Zhang G.Q."/>
            <person name="Liu K.W."/>
            <person name="Li Z."/>
            <person name="Lohaus R."/>
            <person name="Hsiao Y.Y."/>
            <person name="Niu S.C."/>
            <person name="Wang J.Y."/>
            <person name="Lin Y.C."/>
            <person name="Xu Q."/>
            <person name="Chen L.J."/>
            <person name="Yoshida K."/>
            <person name="Fujiwara S."/>
            <person name="Wang Z.W."/>
            <person name="Zhang Y.Q."/>
            <person name="Mitsuda N."/>
            <person name="Wang M."/>
            <person name="Liu G.H."/>
            <person name="Pecoraro L."/>
            <person name="Huang H.X."/>
            <person name="Xiao X.J."/>
            <person name="Lin M."/>
            <person name="Wu X.Y."/>
            <person name="Wu W.L."/>
            <person name="Chen Y.Y."/>
            <person name="Chang S.B."/>
            <person name="Sakamoto S."/>
            <person name="Ohme-Takagi M."/>
            <person name="Yagi M."/>
            <person name="Zeng S.J."/>
            <person name="Shen C.Y."/>
            <person name="Yeh C.M."/>
            <person name="Luo Y.B."/>
            <person name="Tsai W.C."/>
            <person name="Van de Peer Y."/>
            <person name="Liu Z.J."/>
        </authorList>
    </citation>
    <scope>NUCLEOTIDE SEQUENCE [LARGE SCALE GENOMIC DNA]</scope>
    <source>
        <strain evidence="25">cv. Shenzhen</strain>
        <tissue evidence="24">Stem</tissue>
    </source>
</reference>
<keyword evidence="13" id="KW-1015">Disulfide bond</keyword>
<dbReference type="Pfam" id="PF01453">
    <property type="entry name" value="B_lectin"/>
    <property type="match status" value="1"/>
</dbReference>
<dbReference type="SUPFAM" id="SSF56112">
    <property type="entry name" value="Protein kinase-like (PK-like)"/>
    <property type="match status" value="1"/>
</dbReference>
<evidence type="ECO:0000256" key="4">
    <source>
        <dbReference type="ARBA" id="ARBA00022679"/>
    </source>
</evidence>
<keyword evidence="6 21" id="KW-0732">Signal</keyword>
<comment type="similarity">
    <text evidence="18">Belongs to the protein kinase superfamily. Ser/Thr protein kinase family.</text>
</comment>
<dbReference type="Gene3D" id="2.90.10.30">
    <property type="match status" value="1"/>
</dbReference>
<keyword evidence="4 18" id="KW-0808">Transferase</keyword>
<dbReference type="FunFam" id="3.30.200.20:FF:000059">
    <property type="entry name" value="S-receptor-like serine/threonine-protein kinase"/>
    <property type="match status" value="1"/>
</dbReference>
<feature type="binding site" evidence="19">
    <location>
        <position position="533"/>
    </location>
    <ligand>
        <name>ATP</name>
        <dbReference type="ChEBI" id="CHEBI:30616"/>
    </ligand>
</feature>
<evidence type="ECO:0000256" key="5">
    <source>
        <dbReference type="ARBA" id="ARBA00022692"/>
    </source>
</evidence>
<dbReference type="InterPro" id="IPR051343">
    <property type="entry name" value="G-type_lectin_kinases/EP1-like"/>
</dbReference>
<keyword evidence="5 20" id="KW-0812">Transmembrane</keyword>
<dbReference type="GO" id="GO:0051707">
    <property type="term" value="P:response to other organism"/>
    <property type="evidence" value="ECO:0007669"/>
    <property type="project" value="UniProtKB-ARBA"/>
</dbReference>
<feature type="signal peptide" evidence="21">
    <location>
        <begin position="1"/>
        <end position="21"/>
    </location>
</feature>
<dbReference type="SMART" id="SM00108">
    <property type="entry name" value="B_lectin"/>
    <property type="match status" value="1"/>
</dbReference>
<comment type="subcellular location">
    <subcellularLocation>
        <location evidence="1">Membrane</location>
        <topology evidence="1">Single-pass type I membrane protein</topology>
    </subcellularLocation>
</comment>
<evidence type="ECO:0000256" key="21">
    <source>
        <dbReference type="SAM" id="SignalP"/>
    </source>
</evidence>
<dbReference type="GO" id="GO:0016020">
    <property type="term" value="C:membrane"/>
    <property type="evidence" value="ECO:0007669"/>
    <property type="project" value="UniProtKB-SubCell"/>
</dbReference>
<evidence type="ECO:0000256" key="8">
    <source>
        <dbReference type="ARBA" id="ARBA00022741"/>
    </source>
</evidence>
<dbReference type="EC" id="2.7.11.1" evidence="18"/>
<dbReference type="InterPro" id="IPR017441">
    <property type="entry name" value="Protein_kinase_ATP_BS"/>
</dbReference>
<dbReference type="GO" id="GO:0106310">
    <property type="term" value="F:protein serine kinase activity"/>
    <property type="evidence" value="ECO:0007669"/>
    <property type="project" value="RHEA"/>
</dbReference>
<keyword evidence="10 18" id="KW-0067">ATP-binding</keyword>
<dbReference type="Gene3D" id="2.90.10.10">
    <property type="entry name" value="Bulb-type lectin domain"/>
    <property type="match status" value="1"/>
</dbReference>
<evidence type="ECO:0000256" key="16">
    <source>
        <dbReference type="ARBA" id="ARBA00047899"/>
    </source>
</evidence>
<gene>
    <name evidence="24" type="primary">RLK1</name>
    <name evidence="24" type="ORF">AXF42_Ash017267</name>
</gene>
<dbReference type="PROSITE" id="PS00107">
    <property type="entry name" value="PROTEIN_KINASE_ATP"/>
    <property type="match status" value="1"/>
</dbReference>
<keyword evidence="3" id="KW-0245">EGF-like domain</keyword>
<feature type="domain" description="Protein kinase" evidence="22">
    <location>
        <begin position="500"/>
        <end position="777"/>
    </location>
</feature>
<dbReference type="PROSITE" id="PS50011">
    <property type="entry name" value="PROTEIN_KINASE_DOM"/>
    <property type="match status" value="1"/>
</dbReference>
<evidence type="ECO:0000256" key="17">
    <source>
        <dbReference type="ARBA" id="ARBA00048679"/>
    </source>
</evidence>
<evidence type="ECO:0000256" key="11">
    <source>
        <dbReference type="ARBA" id="ARBA00022989"/>
    </source>
</evidence>
<evidence type="ECO:0000256" key="14">
    <source>
        <dbReference type="ARBA" id="ARBA00023170"/>
    </source>
</evidence>
<evidence type="ECO:0000256" key="20">
    <source>
        <dbReference type="SAM" id="Phobius"/>
    </source>
</evidence>
<name>A0A2H9ZVK8_9ASPA</name>
<evidence type="ECO:0000259" key="23">
    <source>
        <dbReference type="PROSITE" id="PS50927"/>
    </source>
</evidence>
<dbReference type="GO" id="GO:0004674">
    <property type="term" value="F:protein serine/threonine kinase activity"/>
    <property type="evidence" value="ECO:0007669"/>
    <property type="project" value="UniProtKB-KW"/>
</dbReference>